<dbReference type="SMART" id="SM00387">
    <property type="entry name" value="HATPase_c"/>
    <property type="match status" value="1"/>
</dbReference>
<feature type="domain" description="Response regulatory" evidence="15">
    <location>
        <begin position="673"/>
        <end position="792"/>
    </location>
</feature>
<feature type="transmembrane region" description="Helical" evidence="13">
    <location>
        <begin position="17"/>
        <end position="39"/>
    </location>
</feature>
<dbReference type="FunFam" id="3.30.565.10:FF:000010">
    <property type="entry name" value="Sensor histidine kinase RcsC"/>
    <property type="match status" value="1"/>
</dbReference>
<dbReference type="SUPFAM" id="SSF52172">
    <property type="entry name" value="CheY-like"/>
    <property type="match status" value="2"/>
</dbReference>
<dbReference type="Gene3D" id="3.40.50.2300">
    <property type="match status" value="2"/>
</dbReference>
<dbReference type="EC" id="2.7.13.3" evidence="3"/>
<feature type="modified residue" description="4-aspartylphosphate" evidence="12">
    <location>
        <position position="722"/>
    </location>
</feature>
<evidence type="ECO:0000256" key="11">
    <source>
        <dbReference type="ARBA" id="ARBA00068150"/>
    </source>
</evidence>
<dbReference type="InterPro" id="IPR003594">
    <property type="entry name" value="HATPase_dom"/>
</dbReference>
<dbReference type="Pfam" id="PF00512">
    <property type="entry name" value="HisKA"/>
    <property type="match status" value="1"/>
</dbReference>
<reference evidence="17 18" key="1">
    <citation type="submission" date="2017-05" db="EMBL/GenBank/DDBJ databases">
        <title>Genomic insights into alkan degradation activity of Oleiphilus messinensis.</title>
        <authorList>
            <person name="Kozyavkin S.A."/>
            <person name="Slesarev A.I."/>
            <person name="Golyshin P.N."/>
            <person name="Korzhenkov A."/>
            <person name="Golyshina O.N."/>
            <person name="Toshchakov S.V."/>
        </authorList>
    </citation>
    <scope>NUCLEOTIDE SEQUENCE [LARGE SCALE GENOMIC DNA]</scope>
    <source>
        <strain evidence="17 18">ME102</strain>
    </source>
</reference>
<keyword evidence="9" id="KW-0902">Two-component regulatory system</keyword>
<keyword evidence="13" id="KW-0472">Membrane</keyword>
<comment type="subcellular location">
    <subcellularLocation>
        <location evidence="2">Membrane</location>
    </subcellularLocation>
</comment>
<evidence type="ECO:0000259" key="15">
    <source>
        <dbReference type="PROSITE" id="PS50110"/>
    </source>
</evidence>
<dbReference type="AlphaFoldDB" id="A0A1Y0I6E1"/>
<gene>
    <name evidence="17" type="ORF">OLMES_1917</name>
</gene>
<dbReference type="InterPro" id="IPR001789">
    <property type="entry name" value="Sig_transdc_resp-reg_receiver"/>
</dbReference>
<dbReference type="GO" id="GO:0005524">
    <property type="term" value="F:ATP binding"/>
    <property type="evidence" value="ECO:0007669"/>
    <property type="project" value="UniProtKB-KW"/>
</dbReference>
<dbReference type="PANTHER" id="PTHR45339">
    <property type="entry name" value="HYBRID SIGNAL TRANSDUCTION HISTIDINE KINASE J"/>
    <property type="match status" value="1"/>
</dbReference>
<dbReference type="SUPFAM" id="SSF47384">
    <property type="entry name" value="Homodimeric domain of signal transducing histidine kinase"/>
    <property type="match status" value="1"/>
</dbReference>
<feature type="modified residue" description="4-aspartylphosphate" evidence="12">
    <location>
        <position position="562"/>
    </location>
</feature>
<evidence type="ECO:0000256" key="1">
    <source>
        <dbReference type="ARBA" id="ARBA00000085"/>
    </source>
</evidence>
<dbReference type="CDD" id="cd17546">
    <property type="entry name" value="REC_hyHK_CKI1_RcsC-like"/>
    <property type="match status" value="1"/>
</dbReference>
<dbReference type="Proteomes" id="UP000196027">
    <property type="component" value="Chromosome"/>
</dbReference>
<evidence type="ECO:0000256" key="10">
    <source>
        <dbReference type="ARBA" id="ARBA00064003"/>
    </source>
</evidence>
<comment type="catalytic activity">
    <reaction evidence="1">
        <text>ATP + protein L-histidine = ADP + protein N-phospho-L-histidine.</text>
        <dbReference type="EC" id="2.7.13.3"/>
    </reaction>
</comment>
<keyword evidence="6" id="KW-0547">Nucleotide-binding</keyword>
<evidence type="ECO:0000256" key="2">
    <source>
        <dbReference type="ARBA" id="ARBA00004370"/>
    </source>
</evidence>
<dbReference type="PROSITE" id="PS50110">
    <property type="entry name" value="RESPONSE_REGULATORY"/>
    <property type="match status" value="2"/>
</dbReference>
<evidence type="ECO:0000256" key="3">
    <source>
        <dbReference type="ARBA" id="ARBA00012438"/>
    </source>
</evidence>
<evidence type="ECO:0000256" key="5">
    <source>
        <dbReference type="ARBA" id="ARBA00022679"/>
    </source>
</evidence>
<dbReference type="InterPro" id="IPR036097">
    <property type="entry name" value="HisK_dim/P_sf"/>
</dbReference>
<dbReference type="InterPro" id="IPR003660">
    <property type="entry name" value="HAMP_dom"/>
</dbReference>
<keyword evidence="8" id="KW-0067">ATP-binding</keyword>
<evidence type="ECO:0000313" key="18">
    <source>
        <dbReference type="Proteomes" id="UP000196027"/>
    </source>
</evidence>
<dbReference type="GO" id="GO:0000155">
    <property type="term" value="F:phosphorelay sensor kinase activity"/>
    <property type="evidence" value="ECO:0007669"/>
    <property type="project" value="InterPro"/>
</dbReference>
<dbReference type="InterPro" id="IPR005467">
    <property type="entry name" value="His_kinase_dom"/>
</dbReference>
<keyword evidence="5" id="KW-0808">Transferase</keyword>
<evidence type="ECO:0000313" key="17">
    <source>
        <dbReference type="EMBL" id="ARU55991.1"/>
    </source>
</evidence>
<dbReference type="InterPro" id="IPR033414">
    <property type="entry name" value="Sensor_dom"/>
</dbReference>
<evidence type="ECO:0000256" key="8">
    <source>
        <dbReference type="ARBA" id="ARBA00022840"/>
    </source>
</evidence>
<dbReference type="Gene3D" id="1.10.287.130">
    <property type="match status" value="1"/>
</dbReference>
<dbReference type="SMART" id="SM00448">
    <property type="entry name" value="REC"/>
    <property type="match status" value="2"/>
</dbReference>
<keyword evidence="18" id="KW-1185">Reference proteome</keyword>
<dbReference type="InterPro" id="IPR004358">
    <property type="entry name" value="Sig_transdc_His_kin-like_C"/>
</dbReference>
<keyword evidence="13" id="KW-0812">Transmembrane</keyword>
<dbReference type="CDD" id="cd00082">
    <property type="entry name" value="HisKA"/>
    <property type="match status" value="1"/>
</dbReference>
<protein>
    <recommendedName>
        <fullName evidence="11">Sensory/regulatory protein RpfC</fullName>
        <ecNumber evidence="3">2.7.13.3</ecNumber>
    </recommendedName>
</protein>
<evidence type="ECO:0000256" key="6">
    <source>
        <dbReference type="ARBA" id="ARBA00022741"/>
    </source>
</evidence>
<dbReference type="PROSITE" id="PS50109">
    <property type="entry name" value="HIS_KIN"/>
    <property type="match status" value="1"/>
</dbReference>
<evidence type="ECO:0000259" key="16">
    <source>
        <dbReference type="PROSITE" id="PS50885"/>
    </source>
</evidence>
<dbReference type="InterPro" id="IPR011006">
    <property type="entry name" value="CheY-like_superfamily"/>
</dbReference>
<evidence type="ECO:0000256" key="13">
    <source>
        <dbReference type="SAM" id="Phobius"/>
    </source>
</evidence>
<name>A0A1Y0I6E1_9GAMM</name>
<dbReference type="KEGG" id="ome:OLMES_1917"/>
<dbReference type="RefSeq" id="WP_087461032.1">
    <property type="nucleotide sequence ID" value="NZ_CP021425.1"/>
</dbReference>
<dbReference type="GO" id="GO:0016020">
    <property type="term" value="C:membrane"/>
    <property type="evidence" value="ECO:0007669"/>
    <property type="project" value="UniProtKB-SubCell"/>
</dbReference>
<dbReference type="InterPro" id="IPR036890">
    <property type="entry name" value="HATPase_C_sf"/>
</dbReference>
<dbReference type="Gene3D" id="3.30.565.10">
    <property type="entry name" value="Histidine kinase-like ATPase, C-terminal domain"/>
    <property type="match status" value="1"/>
</dbReference>
<evidence type="ECO:0000259" key="14">
    <source>
        <dbReference type="PROSITE" id="PS50109"/>
    </source>
</evidence>
<evidence type="ECO:0000256" key="7">
    <source>
        <dbReference type="ARBA" id="ARBA00022777"/>
    </source>
</evidence>
<dbReference type="SMART" id="SM00388">
    <property type="entry name" value="HisKA"/>
    <property type="match status" value="1"/>
</dbReference>
<dbReference type="OrthoDB" id="6724607at2"/>
<evidence type="ECO:0000256" key="12">
    <source>
        <dbReference type="PROSITE-ProRule" id="PRU00169"/>
    </source>
</evidence>
<feature type="domain" description="HAMP" evidence="16">
    <location>
        <begin position="174"/>
        <end position="231"/>
    </location>
</feature>
<dbReference type="PROSITE" id="PS50885">
    <property type="entry name" value="HAMP"/>
    <property type="match status" value="1"/>
</dbReference>
<dbReference type="InterPro" id="IPR003661">
    <property type="entry name" value="HisK_dim/P_dom"/>
</dbReference>
<dbReference type="CDD" id="cd00156">
    <property type="entry name" value="REC"/>
    <property type="match status" value="1"/>
</dbReference>
<comment type="subunit">
    <text evidence="10">At low DSF concentrations, interacts with RpfF.</text>
</comment>
<proteinExistence type="predicted"/>
<dbReference type="PRINTS" id="PR00344">
    <property type="entry name" value="BCTRLSENSOR"/>
</dbReference>
<dbReference type="PANTHER" id="PTHR45339:SF1">
    <property type="entry name" value="HYBRID SIGNAL TRANSDUCTION HISTIDINE KINASE J"/>
    <property type="match status" value="1"/>
</dbReference>
<dbReference type="Pfam" id="PF02518">
    <property type="entry name" value="HATPase_c"/>
    <property type="match status" value="1"/>
</dbReference>
<dbReference type="CDD" id="cd16922">
    <property type="entry name" value="HATPase_EvgS-ArcB-TorS-like"/>
    <property type="match status" value="1"/>
</dbReference>
<evidence type="ECO:0000256" key="9">
    <source>
        <dbReference type="ARBA" id="ARBA00023012"/>
    </source>
</evidence>
<organism evidence="17 18">
    <name type="scientific">Oleiphilus messinensis</name>
    <dbReference type="NCBI Taxonomy" id="141451"/>
    <lineage>
        <taxon>Bacteria</taxon>
        <taxon>Pseudomonadati</taxon>
        <taxon>Pseudomonadota</taxon>
        <taxon>Gammaproteobacteria</taxon>
        <taxon>Oceanospirillales</taxon>
        <taxon>Oleiphilaceae</taxon>
        <taxon>Oleiphilus</taxon>
    </lineage>
</organism>
<feature type="domain" description="Response regulatory" evidence="15">
    <location>
        <begin position="506"/>
        <end position="628"/>
    </location>
</feature>
<dbReference type="Gene3D" id="6.10.340.10">
    <property type="match status" value="1"/>
</dbReference>
<accession>A0A1Y0I6E1</accession>
<dbReference type="Pfam" id="PF17149">
    <property type="entry name" value="CHASE5"/>
    <property type="match status" value="1"/>
</dbReference>
<dbReference type="EMBL" id="CP021425">
    <property type="protein sequence ID" value="ARU55991.1"/>
    <property type="molecule type" value="Genomic_DNA"/>
</dbReference>
<dbReference type="SUPFAM" id="SSF55874">
    <property type="entry name" value="ATPase domain of HSP90 chaperone/DNA topoisomerase II/histidine kinase"/>
    <property type="match status" value="1"/>
</dbReference>
<dbReference type="Pfam" id="PF00072">
    <property type="entry name" value="Response_reg"/>
    <property type="match status" value="1"/>
</dbReference>
<dbReference type="FunFam" id="1.10.287.130:FF:000002">
    <property type="entry name" value="Two-component osmosensing histidine kinase"/>
    <property type="match status" value="1"/>
</dbReference>
<keyword evidence="7 17" id="KW-0418">Kinase</keyword>
<sequence length="792" mass="87739">MRNPFQYYKARPLAGRLLAYIILFSSFIALLATAVQLYFDYRQQLSELEGNVDQVFAMFGDSVLNSLWSVDREQIQVHLQGIVKLNYVDSVTLLSGSKEVFFEGVVQKGVPSLTRSFTLTYQVGNTEQWLGELTIVSNLSRIHENLLERFLIILSSQSVKTFFVAIFILLTVRYLVTRHLDTMASYANKMDFENLDKPLVLNREEPKKTDEMTQVVAAFNQMRSRLFQELESIKLSKQQTQVEKQKAIEESQAKSLFLANMSHELRTPMNGVLGFASLLLDGDLSPEQREHATIIYSSAEALLGIVNDILDISKIEAGKLVLQSVTFDVHTLMDEIVLLLGSKAREKGLSLELYVAQDIPSALVGDPVRLRQVLINLVSNAIKFTENGGVTISVSCARVIKANESGPLEVELCFAVRDTGIGVSLTNQALIFDAYRQVDLSSTRQRDGTGLGLAICKRLVEAMQGAISVHSEINCGSVFNVNLKFVAVQETSQETRVRMNVLKGARALVVDSTPSSLAFCVDQLSQLFVVSDGANSLREAHALIRDRQQEGMGAPYDALIVDDFLIDGDGLELCQLFPDHAENKPAVIIVCTNPQRGDSERAKKSGASGFLLKSMRASYLPRMLALALESRNQPVPQFYTRFNIALGANPEVVARSAEEAVGIRKTDVSPKPRVLVVEDNQVNQKLAVKILEKCGCHVDVASNGAMAVDKCSTNNYQLIFMDCMMPVMDGYEATQAIREMEKNYSMDPVTIVALTANAMEGDAQRCFAAGMDRFLAKPVKYEAFKEQVKALI</sequence>
<evidence type="ECO:0000256" key="4">
    <source>
        <dbReference type="ARBA" id="ARBA00022553"/>
    </source>
</evidence>
<keyword evidence="4 12" id="KW-0597">Phosphoprotein</keyword>
<keyword evidence="13" id="KW-1133">Transmembrane helix</keyword>
<feature type="domain" description="Histidine kinase" evidence="14">
    <location>
        <begin position="260"/>
        <end position="487"/>
    </location>
</feature>